<sequence length="45" mass="5294">MAQKEFDVNHYEITIKETREFQQSLTKTISNTSLHLIPLNSRVMT</sequence>
<evidence type="ECO:0000313" key="2">
    <source>
        <dbReference type="Proteomes" id="UP000831947"/>
    </source>
</evidence>
<proteinExistence type="predicted"/>
<keyword evidence="2" id="KW-1185">Reference proteome</keyword>
<name>A0ABY4PDH9_9LACO</name>
<dbReference type="EMBL" id="CP093365">
    <property type="protein sequence ID" value="UQS83337.1"/>
    <property type="molecule type" value="Genomic_DNA"/>
</dbReference>
<evidence type="ECO:0000313" key="1">
    <source>
        <dbReference type="EMBL" id="UQS83337.1"/>
    </source>
</evidence>
<organism evidence="1 2">
    <name type="scientific">Bombilactobacillus thymidiniphilus</name>
    <dbReference type="NCBI Taxonomy" id="2923363"/>
    <lineage>
        <taxon>Bacteria</taxon>
        <taxon>Bacillati</taxon>
        <taxon>Bacillota</taxon>
        <taxon>Bacilli</taxon>
        <taxon>Lactobacillales</taxon>
        <taxon>Lactobacillaceae</taxon>
        <taxon>Bombilactobacillus</taxon>
    </lineage>
</organism>
<dbReference type="Proteomes" id="UP000831947">
    <property type="component" value="Chromosome"/>
</dbReference>
<dbReference type="RefSeq" id="WP_249512563.1">
    <property type="nucleotide sequence ID" value="NZ_CP093365.1"/>
</dbReference>
<gene>
    <name evidence="1" type="ORF">MOO47_06050</name>
</gene>
<protein>
    <submittedName>
        <fullName evidence="1">Uncharacterized protein</fullName>
    </submittedName>
</protein>
<reference evidence="1 2" key="1">
    <citation type="journal article" date="2022" name="Int. J. Syst. Evol. Microbiol.">
        <title>Apilactobacillus apisilvae sp. nov., Nicolia spurrieriana gen. nov. sp. nov., Bombilactobacillus folatiphilus sp. nov. and Bombilactobacillus thymidiniphilus sp. nov., four new lactic acid bacterial isolates from stingless bees Tetragonula carbonaria and Austroplebeia australis.</title>
        <authorList>
            <person name="Oliphant S.A."/>
            <person name="Watson-Haigh N.S."/>
            <person name="Sumby K.M."/>
            <person name="Gardner J."/>
            <person name="Groom S."/>
            <person name="Jiranek V."/>
        </authorList>
    </citation>
    <scope>NUCLEOTIDE SEQUENCE [LARGE SCALE GENOMIC DNA]</scope>
    <source>
        <strain evidence="1 2">SG4_A1</strain>
    </source>
</reference>
<accession>A0ABY4PDH9</accession>